<evidence type="ECO:0000256" key="5">
    <source>
        <dbReference type="ARBA" id="ARBA00023002"/>
    </source>
</evidence>
<dbReference type="AlphaFoldDB" id="A0A832W4J3"/>
<keyword evidence="3 6" id="KW-0285">Flavoprotein</keyword>
<keyword evidence="4 6" id="KW-0274">FAD</keyword>
<dbReference type="GO" id="GO:0050660">
    <property type="term" value="F:flavin adenine dinucleotide binding"/>
    <property type="evidence" value="ECO:0007669"/>
    <property type="project" value="InterPro"/>
</dbReference>
<dbReference type="Pfam" id="PF00441">
    <property type="entry name" value="Acyl-CoA_dh_1"/>
    <property type="match status" value="1"/>
</dbReference>
<evidence type="ECO:0000256" key="4">
    <source>
        <dbReference type="ARBA" id="ARBA00022827"/>
    </source>
</evidence>
<feature type="domain" description="Acyl-CoA dehydrogenase/oxidase C-terminal" evidence="7">
    <location>
        <begin position="224"/>
        <end position="372"/>
    </location>
</feature>
<dbReference type="PIRSF" id="PIRSF016578">
    <property type="entry name" value="HsaA"/>
    <property type="match status" value="1"/>
</dbReference>
<feature type="domain" description="Acyl-CoA dehydrogenase/oxidase N-terminal" evidence="9">
    <location>
        <begin position="11"/>
        <end position="114"/>
    </location>
</feature>
<comment type="similarity">
    <text evidence="2 6">Belongs to the acyl-CoA dehydrogenase family.</text>
</comment>
<dbReference type="FunFam" id="1.20.140.10:FF:000001">
    <property type="entry name" value="Acyl-CoA dehydrogenase"/>
    <property type="match status" value="1"/>
</dbReference>
<dbReference type="PANTHER" id="PTHR43884">
    <property type="entry name" value="ACYL-COA DEHYDROGENASE"/>
    <property type="match status" value="1"/>
</dbReference>
<dbReference type="InterPro" id="IPR009075">
    <property type="entry name" value="AcylCo_DH/oxidase_C"/>
</dbReference>
<dbReference type="Gene3D" id="2.40.110.10">
    <property type="entry name" value="Butyryl-CoA Dehydrogenase, subunit A, domain 2"/>
    <property type="match status" value="1"/>
</dbReference>
<dbReference type="Pfam" id="PF02770">
    <property type="entry name" value="Acyl-CoA_dh_M"/>
    <property type="match status" value="1"/>
</dbReference>
<dbReference type="InterPro" id="IPR013786">
    <property type="entry name" value="AcylCoA_DH/ox_N"/>
</dbReference>
<dbReference type="SUPFAM" id="SSF56645">
    <property type="entry name" value="Acyl-CoA dehydrogenase NM domain-like"/>
    <property type="match status" value="1"/>
</dbReference>
<dbReference type="InterPro" id="IPR037069">
    <property type="entry name" value="AcylCoA_DH/ox_N_sf"/>
</dbReference>
<evidence type="ECO:0000256" key="2">
    <source>
        <dbReference type="ARBA" id="ARBA00009347"/>
    </source>
</evidence>
<proteinExistence type="inferred from homology"/>
<evidence type="ECO:0000259" key="8">
    <source>
        <dbReference type="Pfam" id="PF02770"/>
    </source>
</evidence>
<dbReference type="GO" id="GO:0003995">
    <property type="term" value="F:acyl-CoA dehydrogenase activity"/>
    <property type="evidence" value="ECO:0007669"/>
    <property type="project" value="TreeGrafter"/>
</dbReference>
<accession>A0A832W4J3</accession>
<evidence type="ECO:0000313" key="11">
    <source>
        <dbReference type="Proteomes" id="UP000651120"/>
    </source>
</evidence>
<evidence type="ECO:0000256" key="3">
    <source>
        <dbReference type="ARBA" id="ARBA00022630"/>
    </source>
</evidence>
<protein>
    <submittedName>
        <fullName evidence="10">Acyl-CoA dehydrogenase</fullName>
    </submittedName>
</protein>
<name>A0A832W4J3_9CREN</name>
<evidence type="ECO:0000256" key="1">
    <source>
        <dbReference type="ARBA" id="ARBA00001974"/>
    </source>
</evidence>
<dbReference type="FunFam" id="2.40.110.10:FF:000002">
    <property type="entry name" value="Acyl-CoA dehydrogenase fadE12"/>
    <property type="match status" value="1"/>
</dbReference>
<dbReference type="InterPro" id="IPR006091">
    <property type="entry name" value="Acyl-CoA_Oxase/DH_mid-dom"/>
</dbReference>
<evidence type="ECO:0000259" key="9">
    <source>
        <dbReference type="Pfam" id="PF02771"/>
    </source>
</evidence>
<reference evidence="10" key="1">
    <citation type="journal article" date="2020" name="bioRxiv">
        <title>A rank-normalized archaeal taxonomy based on genome phylogeny resolves widespread incomplete and uneven classifications.</title>
        <authorList>
            <person name="Rinke C."/>
            <person name="Chuvochina M."/>
            <person name="Mussig A.J."/>
            <person name="Chaumeil P.-A."/>
            <person name="Waite D.W."/>
            <person name="Whitman W.B."/>
            <person name="Parks D.H."/>
            <person name="Hugenholtz P."/>
        </authorList>
    </citation>
    <scope>NUCLEOTIDE SEQUENCE</scope>
    <source>
        <strain evidence="10">UBA8839</strain>
    </source>
</reference>
<dbReference type="OMA" id="NKTWITH"/>
<dbReference type="Gene3D" id="1.20.140.10">
    <property type="entry name" value="Butyryl-CoA Dehydrogenase, subunit A, domain 3"/>
    <property type="match status" value="1"/>
</dbReference>
<dbReference type="SUPFAM" id="SSF47203">
    <property type="entry name" value="Acyl-CoA dehydrogenase C-terminal domain-like"/>
    <property type="match status" value="1"/>
</dbReference>
<dbReference type="InterPro" id="IPR036250">
    <property type="entry name" value="AcylCo_DH-like_C"/>
</dbReference>
<comment type="cofactor">
    <cofactor evidence="1 6">
        <name>FAD</name>
        <dbReference type="ChEBI" id="CHEBI:57692"/>
    </cofactor>
</comment>
<sequence length="378" mass="41929">MGWSEYEVSLKIIREFVNQYVRTRARDIDRGAYPRDIIRKLGELNFLAPTLPPEFGGAGADTLTHILVVEELARASPGVATIMEIQSSMIAENIYHNGTKRMKEEILPKVAAGEVIVAFALSEPCCGSDAAAIRTRAEKIGGEWVINGHKMWITSGLYADYYLLFARTGPLEARHKAITAFLIPRSNCVEATPIEVMGVRGTGTAEVKFNSCKAGDEDVVGEVNGGWSVAMWGINMGRLNVGAIGLGIAEEAFYQAYDYAHKREAFGRLIADFQAIQHYLAEMYARVEALRALVYKTAKMRDENHPDFPLYAQVAKLMGSRTAVETARLAVQILGGYGYSTDSHVEMLYRDAKVTEIYEGTNEIILNTIYKFLKSKFT</sequence>
<evidence type="ECO:0000256" key="6">
    <source>
        <dbReference type="RuleBase" id="RU362125"/>
    </source>
</evidence>
<keyword evidence="5 6" id="KW-0560">Oxidoreductase</keyword>
<dbReference type="PANTHER" id="PTHR43884:SF12">
    <property type="entry name" value="ISOVALERYL-COA DEHYDROGENASE, MITOCHONDRIAL-RELATED"/>
    <property type="match status" value="1"/>
</dbReference>
<dbReference type="Gene3D" id="1.10.540.10">
    <property type="entry name" value="Acyl-CoA dehydrogenase/oxidase, N-terminal domain"/>
    <property type="match status" value="1"/>
</dbReference>
<organism evidence="10 11">
    <name type="scientific">Pyrobaculum aerophilum</name>
    <dbReference type="NCBI Taxonomy" id="13773"/>
    <lineage>
        <taxon>Archaea</taxon>
        <taxon>Thermoproteota</taxon>
        <taxon>Thermoprotei</taxon>
        <taxon>Thermoproteales</taxon>
        <taxon>Thermoproteaceae</taxon>
        <taxon>Pyrobaculum</taxon>
    </lineage>
</organism>
<dbReference type="Proteomes" id="UP000651120">
    <property type="component" value="Unassembled WGS sequence"/>
</dbReference>
<dbReference type="InterPro" id="IPR009100">
    <property type="entry name" value="AcylCoA_DH/oxidase_NM_dom_sf"/>
</dbReference>
<dbReference type="EMBL" id="DUJP01000027">
    <property type="protein sequence ID" value="HII47019.1"/>
    <property type="molecule type" value="Genomic_DNA"/>
</dbReference>
<evidence type="ECO:0000313" key="10">
    <source>
        <dbReference type="EMBL" id="HII47019.1"/>
    </source>
</evidence>
<gene>
    <name evidence="10" type="ORF">HA333_06125</name>
</gene>
<dbReference type="InterPro" id="IPR046373">
    <property type="entry name" value="Acyl-CoA_Oxase/DH_mid-dom_sf"/>
</dbReference>
<feature type="domain" description="Acyl-CoA oxidase/dehydrogenase middle" evidence="8">
    <location>
        <begin position="118"/>
        <end position="212"/>
    </location>
</feature>
<dbReference type="Pfam" id="PF02771">
    <property type="entry name" value="Acyl-CoA_dh_N"/>
    <property type="match status" value="1"/>
</dbReference>
<evidence type="ECO:0000259" key="7">
    <source>
        <dbReference type="Pfam" id="PF00441"/>
    </source>
</evidence>
<comment type="caution">
    <text evidence="10">The sequence shown here is derived from an EMBL/GenBank/DDBJ whole genome shotgun (WGS) entry which is preliminary data.</text>
</comment>
<dbReference type="RefSeq" id="WP_011008689.1">
    <property type="nucleotide sequence ID" value="NZ_DAIOPL010000002.1"/>
</dbReference>
<dbReference type="FunFam" id="1.10.540.10:FF:000026">
    <property type="entry name" value="Acyl-CoA dehydrogenase medium chain"/>
    <property type="match status" value="1"/>
</dbReference>
<dbReference type="GeneID" id="1464562"/>